<evidence type="ECO:0000313" key="3">
    <source>
        <dbReference type="Proteomes" id="UP000186955"/>
    </source>
</evidence>
<evidence type="ECO:0000313" key="2">
    <source>
        <dbReference type="EMBL" id="OKO96865.1"/>
    </source>
</evidence>
<organism evidence="2 3">
    <name type="scientific">Penicillium subrubescens</name>
    <dbReference type="NCBI Taxonomy" id="1316194"/>
    <lineage>
        <taxon>Eukaryota</taxon>
        <taxon>Fungi</taxon>
        <taxon>Dikarya</taxon>
        <taxon>Ascomycota</taxon>
        <taxon>Pezizomycotina</taxon>
        <taxon>Eurotiomycetes</taxon>
        <taxon>Eurotiomycetidae</taxon>
        <taxon>Eurotiales</taxon>
        <taxon>Aspergillaceae</taxon>
        <taxon>Penicillium</taxon>
    </lineage>
</organism>
<protein>
    <submittedName>
        <fullName evidence="2">Uncharacterized protein</fullName>
    </submittedName>
</protein>
<name>A0A1Q5T9H3_9EURO</name>
<dbReference type="Proteomes" id="UP000186955">
    <property type="component" value="Unassembled WGS sequence"/>
</dbReference>
<dbReference type="AlphaFoldDB" id="A0A1Q5T9H3"/>
<dbReference type="EMBL" id="MNBE01000697">
    <property type="protein sequence ID" value="OKO96865.1"/>
    <property type="molecule type" value="Genomic_DNA"/>
</dbReference>
<keyword evidence="3" id="KW-1185">Reference proteome</keyword>
<comment type="caution">
    <text evidence="2">The sequence shown here is derived from an EMBL/GenBank/DDBJ whole genome shotgun (WGS) entry which is preliminary data.</text>
</comment>
<proteinExistence type="predicted"/>
<dbReference type="OrthoDB" id="4352137at2759"/>
<evidence type="ECO:0000256" key="1">
    <source>
        <dbReference type="SAM" id="MobiDB-lite"/>
    </source>
</evidence>
<accession>A0A1Q5T9H3</accession>
<gene>
    <name evidence="2" type="ORF">PENSUB_10419</name>
</gene>
<sequence length="119" mass="13386">MAPSTPKKISKTKTNPKKLIFDQATLDQKMYFLWLHLQLKQGGKLNHMAVAEKLNINYKTAFGRFGQIKKYMEQYEESLAAPTPAADKATDGEDDSDNGGLKKAFDDLDNIFSKGESLR</sequence>
<feature type="region of interest" description="Disordered" evidence="1">
    <location>
        <begin position="79"/>
        <end position="105"/>
    </location>
</feature>
<reference evidence="2 3" key="1">
    <citation type="submission" date="2016-10" db="EMBL/GenBank/DDBJ databases">
        <title>Genome sequence of the ascomycete fungus Penicillium subrubescens.</title>
        <authorList>
            <person name="De Vries R.P."/>
            <person name="Peng M."/>
            <person name="Dilokpimol A."/>
            <person name="Hilden K."/>
            <person name="Makela M.R."/>
            <person name="Grigoriev I."/>
            <person name="Riley R."/>
            <person name="Granchi Z."/>
        </authorList>
    </citation>
    <scope>NUCLEOTIDE SEQUENCE [LARGE SCALE GENOMIC DNA]</scope>
    <source>
        <strain evidence="2 3">CBS 132785</strain>
    </source>
</reference>